<proteinExistence type="predicted"/>
<dbReference type="GO" id="GO:0003824">
    <property type="term" value="F:catalytic activity"/>
    <property type="evidence" value="ECO:0007669"/>
    <property type="project" value="InterPro"/>
</dbReference>
<evidence type="ECO:0000259" key="1">
    <source>
        <dbReference type="PROSITE" id="PS51340"/>
    </source>
</evidence>
<gene>
    <name evidence="2" type="ORF">EUX55_00205</name>
</gene>
<dbReference type="PROSITE" id="PS51340">
    <property type="entry name" value="MOSC"/>
    <property type="match status" value="1"/>
</dbReference>
<feature type="domain" description="MOSC" evidence="1">
    <location>
        <begin position="30"/>
        <end position="166"/>
    </location>
</feature>
<dbReference type="PANTHER" id="PTHR30212">
    <property type="entry name" value="PROTEIN YIIM"/>
    <property type="match status" value="1"/>
</dbReference>
<dbReference type="RefSeq" id="WP_140518377.1">
    <property type="nucleotide sequence ID" value="NZ_JACBKC010000001.1"/>
</dbReference>
<organism evidence="2 3">
    <name type="scientific">Haemophilus haemolyticus</name>
    <dbReference type="NCBI Taxonomy" id="726"/>
    <lineage>
        <taxon>Bacteria</taxon>
        <taxon>Pseudomonadati</taxon>
        <taxon>Pseudomonadota</taxon>
        <taxon>Gammaproteobacteria</taxon>
        <taxon>Pasteurellales</taxon>
        <taxon>Pasteurellaceae</taxon>
        <taxon>Haemophilus</taxon>
    </lineage>
</organism>
<dbReference type="Pfam" id="PF03473">
    <property type="entry name" value="MOSC"/>
    <property type="match status" value="1"/>
</dbReference>
<evidence type="ECO:0000313" key="2">
    <source>
        <dbReference type="EMBL" id="TPH02523.1"/>
    </source>
</evidence>
<dbReference type="PANTHER" id="PTHR30212:SF2">
    <property type="entry name" value="PROTEIN YIIM"/>
    <property type="match status" value="1"/>
</dbReference>
<dbReference type="SUPFAM" id="SSF50800">
    <property type="entry name" value="PK beta-barrel domain-like"/>
    <property type="match status" value="1"/>
</dbReference>
<dbReference type="InterPro" id="IPR052353">
    <property type="entry name" value="Benzoxazolinone_Detox_Enz"/>
</dbReference>
<sequence>MSKILAVKAAKASVLTLSDGKQITTAIRKHSVSHIQVERLGPIGDEVANIKHHGGVDKAIFFNGQKSLEKLTALLALSYDYLQDSRFGENFVVSDLDENNVCIGDQFRIGEALIEVCQPRKPCNTLSQNTNVPETRKVVVETGLVGWYARVLEAGEIHQDDELVLVQRPYPALTVMAVHELLSKPANTLNKAFLEKTLQCNVLAEGYKTTLRKQADKMAQDSSQSAFFNTPEF</sequence>
<dbReference type="Proteomes" id="UP000317926">
    <property type="component" value="Unassembled WGS sequence"/>
</dbReference>
<dbReference type="EMBL" id="SDPK01000001">
    <property type="protein sequence ID" value="TPH02523.1"/>
    <property type="molecule type" value="Genomic_DNA"/>
</dbReference>
<dbReference type="GO" id="GO:0030151">
    <property type="term" value="F:molybdenum ion binding"/>
    <property type="evidence" value="ECO:0007669"/>
    <property type="project" value="InterPro"/>
</dbReference>
<reference evidence="2 3" key="1">
    <citation type="submission" date="2019-01" db="EMBL/GenBank/DDBJ databases">
        <title>Comparative genomic analysis identifies haemin-independent Haemophilus haemolyticus: a formal re-classification of Haemophilus intermedius.</title>
        <authorList>
            <person name="Harris T.M."/>
            <person name="Price E.P."/>
            <person name="Sarovich D.S."/>
            <person name="Norskov-Lauritsen N."/>
            <person name="Beissbarth J."/>
            <person name="Chang A.B."/>
            <person name="Smith-Vaughan H.C."/>
        </authorList>
    </citation>
    <scope>NUCLEOTIDE SEQUENCE [LARGE SCALE GENOMIC DNA]</scope>
    <source>
        <strain evidence="2 3">PN24</strain>
    </source>
</reference>
<dbReference type="InterPro" id="IPR005302">
    <property type="entry name" value="MoCF_Sase_C"/>
</dbReference>
<dbReference type="InterPro" id="IPR011037">
    <property type="entry name" value="Pyrv_Knase-like_insert_dom_sf"/>
</dbReference>
<name>A0A502K0A8_HAEHA</name>
<protein>
    <submittedName>
        <fullName evidence="2">MOSC domain-containing protein</fullName>
    </submittedName>
</protein>
<dbReference type="AlphaFoldDB" id="A0A502K0A8"/>
<evidence type="ECO:0000313" key="3">
    <source>
        <dbReference type="Proteomes" id="UP000317926"/>
    </source>
</evidence>
<comment type="caution">
    <text evidence="2">The sequence shown here is derived from an EMBL/GenBank/DDBJ whole genome shotgun (WGS) entry which is preliminary data.</text>
</comment>
<dbReference type="GO" id="GO:0030170">
    <property type="term" value="F:pyridoxal phosphate binding"/>
    <property type="evidence" value="ECO:0007669"/>
    <property type="project" value="InterPro"/>
</dbReference>
<dbReference type="Gene3D" id="2.40.33.20">
    <property type="entry name" value="PK beta-barrel domain-like"/>
    <property type="match status" value="1"/>
</dbReference>
<accession>A0A502K0A8</accession>